<dbReference type="InterPro" id="IPR020084">
    <property type="entry name" value="NUDIX_hydrolase_CS"/>
</dbReference>
<dbReference type="InterPro" id="IPR020476">
    <property type="entry name" value="Nudix_hydrolase"/>
</dbReference>
<dbReference type="Proteomes" id="UP000490939">
    <property type="component" value="Unassembled WGS sequence"/>
</dbReference>
<evidence type="ECO:0000256" key="3">
    <source>
        <dbReference type="SAM" id="MobiDB-lite"/>
    </source>
</evidence>
<dbReference type="Pfam" id="PF00293">
    <property type="entry name" value="NUDIX"/>
    <property type="match status" value="1"/>
</dbReference>
<dbReference type="EMBL" id="WNWR01001244">
    <property type="protein sequence ID" value="KAE9964211.1"/>
    <property type="molecule type" value="Genomic_DNA"/>
</dbReference>
<dbReference type="CDD" id="cd04678">
    <property type="entry name" value="NUDIX_MTH2_Nudt15"/>
    <property type="match status" value="1"/>
</dbReference>
<evidence type="ECO:0000259" key="4">
    <source>
        <dbReference type="PROSITE" id="PS51462"/>
    </source>
</evidence>
<dbReference type="InterPro" id="IPR000086">
    <property type="entry name" value="NUDIX_hydrolase_dom"/>
</dbReference>
<keyword evidence="6" id="KW-1185">Reference proteome</keyword>
<feature type="region of interest" description="Disordered" evidence="3">
    <location>
        <begin position="23"/>
        <end position="53"/>
    </location>
</feature>
<evidence type="ECO:0000256" key="2">
    <source>
        <dbReference type="RuleBase" id="RU003476"/>
    </source>
</evidence>
<proteinExistence type="inferred from homology"/>
<organism evidence="5 6">
    <name type="scientific">Venturia inaequalis</name>
    <name type="common">Apple scab fungus</name>
    <dbReference type="NCBI Taxonomy" id="5025"/>
    <lineage>
        <taxon>Eukaryota</taxon>
        <taxon>Fungi</taxon>
        <taxon>Dikarya</taxon>
        <taxon>Ascomycota</taxon>
        <taxon>Pezizomycotina</taxon>
        <taxon>Dothideomycetes</taxon>
        <taxon>Pleosporomycetidae</taxon>
        <taxon>Venturiales</taxon>
        <taxon>Venturiaceae</taxon>
        <taxon>Venturia</taxon>
    </lineage>
</organism>
<sequence length="157" mass="16807">MPEPRVGVGLFVFRPDGTFIIGKRKGALGSGNHHQNAHHPRKESQPQPPPSHSLISLSRNNPNATPGTLGLPGGHLEFGETFASCAARELTEETGIAVKPERIHFLTAGNNVFEGEGRHYVTIAMGVLLTSAEVDLEPKVRYSPGGVVGYFWGAVGF</sequence>
<dbReference type="GO" id="GO:0035539">
    <property type="term" value="F:8-oxo-7,8-dihydrodeoxyguanosine triphosphate pyrophosphatase activity"/>
    <property type="evidence" value="ECO:0007669"/>
    <property type="project" value="TreeGrafter"/>
</dbReference>
<dbReference type="AlphaFoldDB" id="A0A8H3YNP7"/>
<keyword evidence="1 2" id="KW-0378">Hydrolase</keyword>
<comment type="similarity">
    <text evidence="2">Belongs to the Nudix hydrolase family.</text>
</comment>
<dbReference type="PRINTS" id="PR00502">
    <property type="entry name" value="NUDIXFAMILY"/>
</dbReference>
<comment type="caution">
    <text evidence="5">The sequence shown here is derived from an EMBL/GenBank/DDBJ whole genome shotgun (WGS) entry which is preliminary data.</text>
</comment>
<dbReference type="PANTHER" id="PTHR16099">
    <property type="entry name" value="8-OXO-DGTP DIPHOSPHATES NUDT15"/>
    <property type="match status" value="1"/>
</dbReference>
<evidence type="ECO:0000313" key="5">
    <source>
        <dbReference type="EMBL" id="KAE9964211.1"/>
    </source>
</evidence>
<reference evidence="5 6" key="1">
    <citation type="submission" date="2019-07" db="EMBL/GenBank/DDBJ databases">
        <title>Venturia inaequalis Genome Resource.</title>
        <authorList>
            <person name="Lichtner F.J."/>
        </authorList>
    </citation>
    <scope>NUCLEOTIDE SEQUENCE [LARGE SCALE GENOMIC DNA]</scope>
    <source>
        <strain evidence="5 6">DMI_063113</strain>
    </source>
</reference>
<dbReference type="Gene3D" id="3.90.79.10">
    <property type="entry name" value="Nucleoside Triphosphate Pyrophosphohydrolase"/>
    <property type="match status" value="1"/>
</dbReference>
<dbReference type="PANTHER" id="PTHR16099:SF5">
    <property type="entry name" value="NUCLEOTIDE TRIPHOSPHATE DIPHOSPHATASE NUDT15"/>
    <property type="match status" value="1"/>
</dbReference>
<gene>
    <name evidence="5" type="ORF">EG327_001037</name>
</gene>
<dbReference type="GO" id="GO:0006203">
    <property type="term" value="P:dGTP catabolic process"/>
    <property type="evidence" value="ECO:0007669"/>
    <property type="project" value="TreeGrafter"/>
</dbReference>
<evidence type="ECO:0000256" key="1">
    <source>
        <dbReference type="ARBA" id="ARBA00022801"/>
    </source>
</evidence>
<protein>
    <recommendedName>
        <fullName evidence="4">Nudix hydrolase domain-containing protein</fullName>
    </recommendedName>
</protein>
<evidence type="ECO:0000313" key="6">
    <source>
        <dbReference type="Proteomes" id="UP000490939"/>
    </source>
</evidence>
<dbReference type="GO" id="GO:0005829">
    <property type="term" value="C:cytosol"/>
    <property type="evidence" value="ECO:0007669"/>
    <property type="project" value="TreeGrafter"/>
</dbReference>
<dbReference type="PROSITE" id="PS51462">
    <property type="entry name" value="NUDIX"/>
    <property type="match status" value="1"/>
</dbReference>
<feature type="domain" description="Nudix hydrolase" evidence="4">
    <location>
        <begin position="3"/>
        <end position="157"/>
    </location>
</feature>
<dbReference type="PROSITE" id="PS00893">
    <property type="entry name" value="NUDIX_BOX"/>
    <property type="match status" value="1"/>
</dbReference>
<accession>A0A8H3YNP7</accession>
<dbReference type="InterPro" id="IPR015797">
    <property type="entry name" value="NUDIX_hydrolase-like_dom_sf"/>
</dbReference>
<dbReference type="SUPFAM" id="SSF55811">
    <property type="entry name" value="Nudix"/>
    <property type="match status" value="1"/>
</dbReference>
<name>A0A8H3YNP7_VENIN</name>